<reference evidence="2" key="1">
    <citation type="journal article" date="2023" name="Nat. Plants">
        <title>Single-cell RNA sequencing provides a high-resolution roadmap for understanding the multicellular compartmentation of specialized metabolism.</title>
        <authorList>
            <person name="Sun S."/>
            <person name="Shen X."/>
            <person name="Li Y."/>
            <person name="Li Y."/>
            <person name="Wang S."/>
            <person name="Li R."/>
            <person name="Zhang H."/>
            <person name="Shen G."/>
            <person name="Guo B."/>
            <person name="Wei J."/>
            <person name="Xu J."/>
            <person name="St-Pierre B."/>
            <person name="Chen S."/>
            <person name="Sun C."/>
        </authorList>
    </citation>
    <scope>NUCLEOTIDE SEQUENCE [LARGE SCALE GENOMIC DNA]</scope>
</reference>
<comment type="caution">
    <text evidence="1">The sequence shown here is derived from an EMBL/GenBank/DDBJ whole genome shotgun (WGS) entry which is preliminary data.</text>
</comment>
<evidence type="ECO:0000313" key="1">
    <source>
        <dbReference type="EMBL" id="KAI5676825.1"/>
    </source>
</evidence>
<organism evidence="1 2">
    <name type="scientific">Catharanthus roseus</name>
    <name type="common">Madagascar periwinkle</name>
    <name type="synonym">Vinca rosea</name>
    <dbReference type="NCBI Taxonomy" id="4058"/>
    <lineage>
        <taxon>Eukaryota</taxon>
        <taxon>Viridiplantae</taxon>
        <taxon>Streptophyta</taxon>
        <taxon>Embryophyta</taxon>
        <taxon>Tracheophyta</taxon>
        <taxon>Spermatophyta</taxon>
        <taxon>Magnoliopsida</taxon>
        <taxon>eudicotyledons</taxon>
        <taxon>Gunneridae</taxon>
        <taxon>Pentapetalae</taxon>
        <taxon>asterids</taxon>
        <taxon>lamiids</taxon>
        <taxon>Gentianales</taxon>
        <taxon>Apocynaceae</taxon>
        <taxon>Rauvolfioideae</taxon>
        <taxon>Vinceae</taxon>
        <taxon>Catharanthinae</taxon>
        <taxon>Catharanthus</taxon>
    </lineage>
</organism>
<dbReference type="Proteomes" id="UP001060085">
    <property type="component" value="Linkage Group LG02"/>
</dbReference>
<name>A0ACC0BVY2_CATRO</name>
<gene>
    <name evidence="1" type="ORF">M9H77_07775</name>
</gene>
<accession>A0ACC0BVY2</accession>
<sequence>MDNHITYEDSTLGAGGEGEAILVLSCIFLDTCYLVDLLGPMCPGADEVRVGGTTPGAIIFGITRGSSTLTQESEGKESNFIGLLLVYHPEDVPEDNSVYVDPLLGGQGIEQMRPFIKNNSDICSGQPSTEEASIPIACRGVRRVDSSRERSVQSRASTTNNQNIEYIQRLILFHKCLMQLRRKSLVEVFSEKVE</sequence>
<evidence type="ECO:0000313" key="2">
    <source>
        <dbReference type="Proteomes" id="UP001060085"/>
    </source>
</evidence>
<keyword evidence="2" id="KW-1185">Reference proteome</keyword>
<dbReference type="EMBL" id="CM044702">
    <property type="protein sequence ID" value="KAI5676825.1"/>
    <property type="molecule type" value="Genomic_DNA"/>
</dbReference>
<proteinExistence type="predicted"/>
<protein>
    <submittedName>
        <fullName evidence="1">Uncharacterized protein</fullName>
    </submittedName>
</protein>